<name>A0A1I6CPJ9_9RHOB</name>
<feature type="signal peptide" evidence="1">
    <location>
        <begin position="1"/>
        <end position="22"/>
    </location>
</feature>
<evidence type="ECO:0000313" key="3">
    <source>
        <dbReference type="Proteomes" id="UP000199302"/>
    </source>
</evidence>
<dbReference type="OrthoDB" id="9852527at2"/>
<protein>
    <submittedName>
        <fullName evidence="2">VPLPA-CTERM protein sorting domain-containing protein</fullName>
    </submittedName>
</protein>
<keyword evidence="3" id="KW-1185">Reference proteome</keyword>
<dbReference type="Proteomes" id="UP000199302">
    <property type="component" value="Unassembled WGS sequence"/>
</dbReference>
<dbReference type="RefSeq" id="WP_092075622.1">
    <property type="nucleotide sequence ID" value="NZ_FOYI01000001.1"/>
</dbReference>
<sequence length="204" mass="21789">MTRYVFSVLTLAIALFAQTASSATLNEADFGEFGDTYSAPTNFTGYSAITSASNGTGDFEYFRFDSFLPGTTALSFTLGNEGSGSNMLIRLSSTPFSMAEWDWRIRELDAANMAGRELYANQWAPEDTYTFTLPALFDGPLFGFARFYGTNSASTLTITATGAIDTADLRTASDLAPVPLPGALPLLVLGLGAMGAMRARRKAA</sequence>
<dbReference type="AlphaFoldDB" id="A0A1I6CPJ9"/>
<reference evidence="2 3" key="1">
    <citation type="submission" date="2016-10" db="EMBL/GenBank/DDBJ databases">
        <authorList>
            <person name="de Groot N.N."/>
        </authorList>
    </citation>
    <scope>NUCLEOTIDE SEQUENCE [LARGE SCALE GENOMIC DNA]</scope>
    <source>
        <strain evidence="3">KMM 9023,NRIC 0796,JCM 17311,KCTC 23692</strain>
    </source>
</reference>
<organism evidence="2 3">
    <name type="scientific">Poseidonocella sedimentorum</name>
    <dbReference type="NCBI Taxonomy" id="871652"/>
    <lineage>
        <taxon>Bacteria</taxon>
        <taxon>Pseudomonadati</taxon>
        <taxon>Pseudomonadota</taxon>
        <taxon>Alphaproteobacteria</taxon>
        <taxon>Rhodobacterales</taxon>
        <taxon>Roseobacteraceae</taxon>
        <taxon>Poseidonocella</taxon>
    </lineage>
</organism>
<evidence type="ECO:0000313" key="2">
    <source>
        <dbReference type="EMBL" id="SFQ95074.1"/>
    </source>
</evidence>
<keyword evidence="1" id="KW-0732">Signal</keyword>
<feature type="chain" id="PRO_5011647924" evidence="1">
    <location>
        <begin position="23"/>
        <end position="204"/>
    </location>
</feature>
<gene>
    <name evidence="2" type="ORF">SAMN04515673_101149</name>
</gene>
<accession>A0A1I6CPJ9</accession>
<dbReference type="EMBL" id="FOYI01000001">
    <property type="protein sequence ID" value="SFQ95074.1"/>
    <property type="molecule type" value="Genomic_DNA"/>
</dbReference>
<evidence type="ECO:0000256" key="1">
    <source>
        <dbReference type="SAM" id="SignalP"/>
    </source>
</evidence>
<proteinExistence type="predicted"/>